<dbReference type="Pfam" id="PF10756">
    <property type="entry name" value="bPH_6"/>
    <property type="match status" value="1"/>
</dbReference>
<feature type="transmembrane region" description="Helical" evidence="2">
    <location>
        <begin position="21"/>
        <end position="42"/>
    </location>
</feature>
<name>A0ABT7M6K8_9PSEU</name>
<organism evidence="4 5">
    <name type="scientific">Actinomycetospora termitidis</name>
    <dbReference type="NCBI Taxonomy" id="3053470"/>
    <lineage>
        <taxon>Bacteria</taxon>
        <taxon>Bacillati</taxon>
        <taxon>Actinomycetota</taxon>
        <taxon>Actinomycetes</taxon>
        <taxon>Pseudonocardiales</taxon>
        <taxon>Pseudonocardiaceae</taxon>
        <taxon>Actinomycetospora</taxon>
    </lineage>
</organism>
<evidence type="ECO:0000259" key="3">
    <source>
        <dbReference type="Pfam" id="PF10756"/>
    </source>
</evidence>
<protein>
    <submittedName>
        <fullName evidence="4">PH domain-containing protein</fullName>
    </submittedName>
</protein>
<evidence type="ECO:0000256" key="2">
    <source>
        <dbReference type="SAM" id="Phobius"/>
    </source>
</evidence>
<evidence type="ECO:0000256" key="1">
    <source>
        <dbReference type="SAM" id="MobiDB-lite"/>
    </source>
</evidence>
<dbReference type="InterPro" id="IPR019692">
    <property type="entry name" value="CFP-6_PH"/>
</dbReference>
<sequence length="209" mass="22288">MADDQQTSTAEATTPAAPATFRAVPTVALVAAGFLALCLSPIAFQGGAWFLLFALPVALGVWIVRSRTRVDTEGLHVHRLVGSRTLPWSEVATLRLVPRGWVRAVPTEGAELELRGVRVRDLGRVGEASGGRISAPTPAEAEAAAEHARELEAARMRVAKLRERRAAEDEARTADEPAEEPADEPNAEPNAEPTTDRPGDRPGGPEPRA</sequence>
<feature type="domain" description="Low molecular weight protein antigen 6 PH" evidence="3">
    <location>
        <begin position="65"/>
        <end position="131"/>
    </location>
</feature>
<dbReference type="EMBL" id="JASVWF010000002">
    <property type="protein sequence ID" value="MDL5155879.1"/>
    <property type="molecule type" value="Genomic_DNA"/>
</dbReference>
<keyword evidence="2" id="KW-0472">Membrane</keyword>
<proteinExistence type="predicted"/>
<gene>
    <name evidence="4" type="ORF">QRT03_07925</name>
</gene>
<reference evidence="4 5" key="1">
    <citation type="submission" date="2023-06" db="EMBL/GenBank/DDBJ databases">
        <title>Actinomycetospora Odt1-22.</title>
        <authorList>
            <person name="Supong K."/>
        </authorList>
    </citation>
    <scope>NUCLEOTIDE SEQUENCE [LARGE SCALE GENOMIC DNA]</scope>
    <source>
        <strain evidence="4 5">Odt1-22</strain>
    </source>
</reference>
<keyword evidence="5" id="KW-1185">Reference proteome</keyword>
<keyword evidence="2" id="KW-1133">Transmembrane helix</keyword>
<feature type="region of interest" description="Disordered" evidence="1">
    <location>
        <begin position="162"/>
        <end position="209"/>
    </location>
</feature>
<feature type="compositionally biased region" description="Acidic residues" evidence="1">
    <location>
        <begin position="176"/>
        <end position="186"/>
    </location>
</feature>
<feature type="transmembrane region" description="Helical" evidence="2">
    <location>
        <begin position="48"/>
        <end position="64"/>
    </location>
</feature>
<feature type="region of interest" description="Disordered" evidence="1">
    <location>
        <begin position="127"/>
        <end position="148"/>
    </location>
</feature>
<dbReference type="Proteomes" id="UP001231924">
    <property type="component" value="Unassembled WGS sequence"/>
</dbReference>
<evidence type="ECO:0000313" key="4">
    <source>
        <dbReference type="EMBL" id="MDL5155879.1"/>
    </source>
</evidence>
<comment type="caution">
    <text evidence="4">The sequence shown here is derived from an EMBL/GenBank/DDBJ whole genome shotgun (WGS) entry which is preliminary data.</text>
</comment>
<evidence type="ECO:0000313" key="5">
    <source>
        <dbReference type="Proteomes" id="UP001231924"/>
    </source>
</evidence>
<keyword evidence="2" id="KW-0812">Transmembrane</keyword>
<dbReference type="RefSeq" id="WP_286052100.1">
    <property type="nucleotide sequence ID" value="NZ_JASVWF010000002.1"/>
</dbReference>
<feature type="compositionally biased region" description="Basic and acidic residues" evidence="1">
    <location>
        <begin position="162"/>
        <end position="175"/>
    </location>
</feature>
<accession>A0ABT7M6K8</accession>